<comment type="function">
    <text evidence="7">Metal-dependent single-stranded DNA (ssDNA) exonuclease involved in mitochondrial genome maintenance. Has preference for 5'-3' exonuclease activity. Necessary for maintenance of proper 7S DNA levels. Probably involved in mitochondrial DNA (mtDNA) repair.</text>
</comment>
<organism evidence="9 10">
    <name type="scientific">Salvator merianae</name>
    <name type="common">Argentine black and white tegu</name>
    <name type="synonym">Tupinambis merianae</name>
    <dbReference type="NCBI Taxonomy" id="96440"/>
    <lineage>
        <taxon>Eukaryota</taxon>
        <taxon>Metazoa</taxon>
        <taxon>Chordata</taxon>
        <taxon>Craniata</taxon>
        <taxon>Vertebrata</taxon>
        <taxon>Euteleostomi</taxon>
        <taxon>Lepidosauria</taxon>
        <taxon>Squamata</taxon>
        <taxon>Bifurcata</taxon>
        <taxon>Unidentata</taxon>
        <taxon>Episquamata</taxon>
        <taxon>Laterata</taxon>
        <taxon>Teiioidea</taxon>
        <taxon>Teiidae</taxon>
        <taxon>Salvator</taxon>
    </lineage>
</organism>
<accession>A0A8D0EG30</accession>
<evidence type="ECO:0000256" key="3">
    <source>
        <dbReference type="ARBA" id="ARBA00022801"/>
    </source>
</evidence>
<dbReference type="AlphaFoldDB" id="A0A8D0EG30"/>
<comment type="similarity">
    <text evidence="7">Belongs to the MGME1 family.</text>
</comment>
<evidence type="ECO:0000256" key="2">
    <source>
        <dbReference type="ARBA" id="ARBA00022763"/>
    </source>
</evidence>
<dbReference type="GO" id="GO:0045145">
    <property type="term" value="F:single-stranded DNA 5'-3' DNA exonuclease activity"/>
    <property type="evidence" value="ECO:0007669"/>
    <property type="project" value="Ensembl"/>
</dbReference>
<evidence type="ECO:0000313" key="9">
    <source>
        <dbReference type="Ensembl" id="ENSSMRP00000030673.1"/>
    </source>
</evidence>
<dbReference type="GO" id="GO:0005739">
    <property type="term" value="C:mitochondrion"/>
    <property type="evidence" value="ECO:0007669"/>
    <property type="project" value="UniProtKB-SubCell"/>
</dbReference>
<dbReference type="GO" id="GO:0006264">
    <property type="term" value="P:mitochondrial DNA replication"/>
    <property type="evidence" value="ECO:0007669"/>
    <property type="project" value="Ensembl"/>
</dbReference>
<dbReference type="Proteomes" id="UP000694421">
    <property type="component" value="Unplaced"/>
</dbReference>
<dbReference type="PANTHER" id="PTHR31340:SF3">
    <property type="entry name" value="MITOCHONDRIAL GENOME MAINTENANCE EXONUCLEASE 1"/>
    <property type="match status" value="1"/>
</dbReference>
<evidence type="ECO:0000256" key="6">
    <source>
        <dbReference type="ARBA" id="ARBA00023204"/>
    </source>
</evidence>
<evidence type="ECO:0000256" key="5">
    <source>
        <dbReference type="ARBA" id="ARBA00023128"/>
    </source>
</evidence>
<feature type="active site" evidence="7">
    <location>
        <position position="253"/>
    </location>
</feature>
<dbReference type="PANTHER" id="PTHR31340">
    <property type="entry name" value="MITOCHONDRIAL GENOME MAINTENANCE EXONUCLEASE 1"/>
    <property type="match status" value="1"/>
</dbReference>
<protein>
    <recommendedName>
        <fullName evidence="7">Mitochondrial genome maintenance exonuclease 1</fullName>
        <ecNumber evidence="7">3.1.-.-</ecNumber>
    </recommendedName>
</protein>
<feature type="active site" evidence="7">
    <location>
        <position position="255"/>
    </location>
</feature>
<dbReference type="Pfam" id="PF12705">
    <property type="entry name" value="PDDEXK_1"/>
    <property type="match status" value="1"/>
</dbReference>
<dbReference type="Ensembl" id="ENSSMRT00000035782.1">
    <property type="protein sequence ID" value="ENSSMRP00000030673.1"/>
    <property type="gene ID" value="ENSSMRG00000023500.1"/>
</dbReference>
<keyword evidence="1 7" id="KW-0540">Nuclease</keyword>
<keyword evidence="10" id="KW-1185">Reference proteome</keyword>
<evidence type="ECO:0000256" key="1">
    <source>
        <dbReference type="ARBA" id="ARBA00022722"/>
    </source>
</evidence>
<dbReference type="Gene3D" id="3.90.320.10">
    <property type="match status" value="1"/>
</dbReference>
<feature type="domain" description="PD-(D/E)XK endonuclease-like" evidence="8">
    <location>
        <begin position="203"/>
        <end position="290"/>
    </location>
</feature>
<dbReference type="HAMAP" id="MF_03030">
    <property type="entry name" value="MGME1"/>
    <property type="match status" value="1"/>
</dbReference>
<reference evidence="9" key="2">
    <citation type="submission" date="2025-09" db="UniProtKB">
        <authorList>
            <consortium name="Ensembl"/>
        </authorList>
    </citation>
    <scope>IDENTIFICATION</scope>
</reference>
<evidence type="ECO:0000313" key="10">
    <source>
        <dbReference type="Proteomes" id="UP000694421"/>
    </source>
</evidence>
<gene>
    <name evidence="7" type="primary">MGME1</name>
</gene>
<comment type="subcellular location">
    <subcellularLocation>
        <location evidence="7">Mitochondrion</location>
    </subcellularLocation>
</comment>
<evidence type="ECO:0000256" key="4">
    <source>
        <dbReference type="ARBA" id="ARBA00022839"/>
    </source>
</evidence>
<keyword evidence="5 7" id="KW-0496">Mitochondrion</keyword>
<dbReference type="FunFam" id="3.90.320.10:FF:000005">
    <property type="entry name" value="Mitochondrial genome maintenance exonuclease 1"/>
    <property type="match status" value="1"/>
</dbReference>
<dbReference type="OMA" id="ENCFLIT"/>
<keyword evidence="3 7" id="KW-0378">Hydrolase</keyword>
<keyword evidence="4 7" id="KW-0269">Exonuclease</keyword>
<proteinExistence type="inferred from homology"/>
<sequence>MGSFFKLNRKCRCLILLKGLLMKKKPLCKSLATSSSHYWKKKSTVRYDEPGQEKYRRSIHCLSSCKGGSESLQSLQEEDNVLYGPESKPSAEIKSKLNGMCFPLINPIKSSLTEKTVQGKPLKISLKRNNLASISAVLQQTVPLKQAFYLERWKQRMILELGNDGFAEYTKKLFEQGKLFHSALENLLLNEETSLKGQEEDSSVSGALASVQHVLQDVTGVRVLESAVQHENLHYRGIVDCVAKYRGTLCVIEWKTSEKSKPFLQNTFDSPLQLAAYVGAINHDENYNFQVGCGLLVVAYKDGSPAHPHYIDTELCSQYWNKWLIRLEEYKEKKKHNATE</sequence>
<dbReference type="EC" id="3.1.-.-" evidence="7"/>
<dbReference type="GeneTree" id="ENSGT00390000003349"/>
<reference evidence="9" key="1">
    <citation type="submission" date="2025-08" db="UniProtKB">
        <authorList>
            <consortium name="Ensembl"/>
        </authorList>
    </citation>
    <scope>IDENTIFICATION</scope>
</reference>
<keyword evidence="2" id="KW-0227">DNA damage</keyword>
<keyword evidence="6" id="KW-0234">DNA repair</keyword>
<evidence type="ECO:0000256" key="7">
    <source>
        <dbReference type="HAMAP-Rule" id="MF_03030"/>
    </source>
</evidence>
<dbReference type="InterPro" id="IPR038726">
    <property type="entry name" value="PDDEXK_AddAB-type"/>
</dbReference>
<dbReference type="InterPro" id="IPR011604">
    <property type="entry name" value="PDDEXK-like_dom_sf"/>
</dbReference>
<dbReference type="GO" id="GO:0043504">
    <property type="term" value="P:mitochondrial DNA repair"/>
    <property type="evidence" value="ECO:0007669"/>
    <property type="project" value="UniProtKB-UniRule"/>
</dbReference>
<evidence type="ECO:0000259" key="8">
    <source>
        <dbReference type="Pfam" id="PF12705"/>
    </source>
</evidence>
<feature type="active site" evidence="7">
    <location>
        <position position="240"/>
    </location>
</feature>
<name>A0A8D0EG30_SALMN</name>